<protein>
    <submittedName>
        <fullName evidence="6">Cytochrome c</fullName>
    </submittedName>
</protein>
<accession>A0A6L9L5G5</accession>
<proteinExistence type="predicted"/>
<keyword evidence="3 4" id="KW-0408">Iron</keyword>
<evidence type="ECO:0000256" key="1">
    <source>
        <dbReference type="ARBA" id="ARBA00022617"/>
    </source>
</evidence>
<dbReference type="Gene3D" id="1.10.760.10">
    <property type="entry name" value="Cytochrome c-like domain"/>
    <property type="match status" value="1"/>
</dbReference>
<dbReference type="RefSeq" id="WP_163941683.1">
    <property type="nucleotide sequence ID" value="NZ_JAAFZH010000001.1"/>
</dbReference>
<evidence type="ECO:0000313" key="7">
    <source>
        <dbReference type="Proteomes" id="UP000474175"/>
    </source>
</evidence>
<dbReference type="GO" id="GO:0009055">
    <property type="term" value="F:electron transfer activity"/>
    <property type="evidence" value="ECO:0007669"/>
    <property type="project" value="InterPro"/>
</dbReference>
<dbReference type="Pfam" id="PF13442">
    <property type="entry name" value="Cytochrome_CBB3"/>
    <property type="match status" value="1"/>
</dbReference>
<evidence type="ECO:0000256" key="2">
    <source>
        <dbReference type="ARBA" id="ARBA00022723"/>
    </source>
</evidence>
<name>A0A6L9L5G5_9BACT</name>
<dbReference type="SUPFAM" id="SSF46626">
    <property type="entry name" value="Cytochrome c"/>
    <property type="match status" value="1"/>
</dbReference>
<sequence>MITKHKSVTTLAIVALLFTGVACKRGHDNPGLEFAPNMYESVGYEPYRQIKPNPINPTGLNMRLPARGTVARPNYHTTFGKGDSAKTDLMIYNIPADSISIAERVLVNPIPQTEQSLADGQLLYTRYCSHCHGATGQGDGPVGKEYKGVPNYTTDAYKSMNDGHIYHVITHGKGRMWPHGSQITPEDRWKIVQYVHKLQQG</sequence>
<dbReference type="PROSITE" id="PS51257">
    <property type="entry name" value="PROKAR_LIPOPROTEIN"/>
    <property type="match status" value="1"/>
</dbReference>
<keyword evidence="2 4" id="KW-0479">Metal-binding</keyword>
<feature type="domain" description="Cytochrome c" evidence="5">
    <location>
        <begin position="115"/>
        <end position="199"/>
    </location>
</feature>
<keyword evidence="1 4" id="KW-0349">Heme</keyword>
<dbReference type="PROSITE" id="PS51007">
    <property type="entry name" value="CYTC"/>
    <property type="match status" value="1"/>
</dbReference>
<dbReference type="GO" id="GO:0020037">
    <property type="term" value="F:heme binding"/>
    <property type="evidence" value="ECO:0007669"/>
    <property type="project" value="InterPro"/>
</dbReference>
<dbReference type="Proteomes" id="UP000474175">
    <property type="component" value="Unassembled WGS sequence"/>
</dbReference>
<organism evidence="6 7">
    <name type="scientific">Spirosoma terrae</name>
    <dbReference type="NCBI Taxonomy" id="1968276"/>
    <lineage>
        <taxon>Bacteria</taxon>
        <taxon>Pseudomonadati</taxon>
        <taxon>Bacteroidota</taxon>
        <taxon>Cytophagia</taxon>
        <taxon>Cytophagales</taxon>
        <taxon>Cytophagaceae</taxon>
        <taxon>Spirosoma</taxon>
    </lineage>
</organism>
<evidence type="ECO:0000256" key="3">
    <source>
        <dbReference type="ARBA" id="ARBA00023004"/>
    </source>
</evidence>
<dbReference type="GO" id="GO:0046872">
    <property type="term" value="F:metal ion binding"/>
    <property type="evidence" value="ECO:0007669"/>
    <property type="project" value="UniProtKB-KW"/>
</dbReference>
<dbReference type="InterPro" id="IPR009056">
    <property type="entry name" value="Cyt_c-like_dom"/>
</dbReference>
<dbReference type="PANTHER" id="PTHR40394:SF2">
    <property type="entry name" value="QUINOL:CYTOCHROME C OXIDOREDUCTASE MEMBRANE PROTEIN"/>
    <property type="match status" value="1"/>
</dbReference>
<reference evidence="6 7" key="1">
    <citation type="submission" date="2020-02" db="EMBL/GenBank/DDBJ databases">
        <title>Draft genome sequence of two Spirosoma agri KCTC 52727 and Spirosoma terrae KCTC 52035.</title>
        <authorList>
            <person name="Rojas J."/>
            <person name="Ambika Manirajan B."/>
            <person name="Suarez C."/>
            <person name="Ratering S."/>
            <person name="Schnell S."/>
        </authorList>
    </citation>
    <scope>NUCLEOTIDE SEQUENCE [LARGE SCALE GENOMIC DNA]</scope>
    <source>
        <strain evidence="6 7">KCTC 52035</strain>
    </source>
</reference>
<dbReference type="InterPro" id="IPR036909">
    <property type="entry name" value="Cyt_c-like_dom_sf"/>
</dbReference>
<evidence type="ECO:0000313" key="6">
    <source>
        <dbReference type="EMBL" id="NDU93528.1"/>
    </source>
</evidence>
<evidence type="ECO:0000256" key="4">
    <source>
        <dbReference type="PROSITE-ProRule" id="PRU00433"/>
    </source>
</evidence>
<dbReference type="PANTHER" id="PTHR40394">
    <property type="entry name" value="LIPOPROTEIN-RELATED"/>
    <property type="match status" value="1"/>
</dbReference>
<dbReference type="AlphaFoldDB" id="A0A6L9L5G5"/>
<dbReference type="EMBL" id="JAAFZH010000001">
    <property type="protein sequence ID" value="NDU93528.1"/>
    <property type="molecule type" value="Genomic_DNA"/>
</dbReference>
<gene>
    <name evidence="6" type="ORF">GK108_01475</name>
</gene>
<keyword evidence="7" id="KW-1185">Reference proteome</keyword>
<comment type="caution">
    <text evidence="6">The sequence shown here is derived from an EMBL/GenBank/DDBJ whole genome shotgun (WGS) entry which is preliminary data.</text>
</comment>
<evidence type="ECO:0000259" key="5">
    <source>
        <dbReference type="PROSITE" id="PS51007"/>
    </source>
</evidence>